<dbReference type="AlphaFoldDB" id="A0A085LT55"/>
<gene>
    <name evidence="1" type="ORF">M513_10989</name>
</gene>
<protein>
    <submittedName>
        <fullName evidence="1">Uncharacterized protein</fullName>
    </submittedName>
</protein>
<dbReference type="EMBL" id="KL363302">
    <property type="protein sequence ID" value="KFD48151.1"/>
    <property type="molecule type" value="Genomic_DNA"/>
</dbReference>
<evidence type="ECO:0000313" key="1">
    <source>
        <dbReference type="EMBL" id="KFD48151.1"/>
    </source>
</evidence>
<reference evidence="1 2" key="1">
    <citation type="journal article" date="2014" name="Nat. Genet.">
        <title>Genome and transcriptome of the porcine whipworm Trichuris suis.</title>
        <authorList>
            <person name="Jex A.R."/>
            <person name="Nejsum P."/>
            <person name="Schwarz E.M."/>
            <person name="Hu L."/>
            <person name="Young N.D."/>
            <person name="Hall R.S."/>
            <person name="Korhonen P.K."/>
            <person name="Liao S."/>
            <person name="Thamsborg S."/>
            <person name="Xia J."/>
            <person name="Xu P."/>
            <person name="Wang S."/>
            <person name="Scheerlinck J.P."/>
            <person name="Hofmann A."/>
            <person name="Sternberg P.W."/>
            <person name="Wang J."/>
            <person name="Gasser R.B."/>
        </authorList>
    </citation>
    <scope>NUCLEOTIDE SEQUENCE [LARGE SCALE GENOMIC DNA]</scope>
    <source>
        <strain evidence="1">DCEP-RM93M</strain>
    </source>
</reference>
<proteinExistence type="predicted"/>
<accession>A0A085LT55</accession>
<dbReference type="Proteomes" id="UP000030764">
    <property type="component" value="Unassembled WGS sequence"/>
</dbReference>
<sequence>MVSITKEHSLAICHEGPRKDYWVTGMKLDVSVVVTLNYDARTYSLFGFDHRFDHFVQARQSDSHICIIPVVSAGDASSRDVSLIAHVPNALSNLPGY</sequence>
<evidence type="ECO:0000313" key="2">
    <source>
        <dbReference type="Proteomes" id="UP000030764"/>
    </source>
</evidence>
<organism evidence="1 2">
    <name type="scientific">Trichuris suis</name>
    <name type="common">pig whipworm</name>
    <dbReference type="NCBI Taxonomy" id="68888"/>
    <lineage>
        <taxon>Eukaryota</taxon>
        <taxon>Metazoa</taxon>
        <taxon>Ecdysozoa</taxon>
        <taxon>Nematoda</taxon>
        <taxon>Enoplea</taxon>
        <taxon>Dorylaimia</taxon>
        <taxon>Trichinellida</taxon>
        <taxon>Trichuridae</taxon>
        <taxon>Trichuris</taxon>
    </lineage>
</organism>
<keyword evidence="2" id="KW-1185">Reference proteome</keyword>
<name>A0A085LT55_9BILA</name>